<evidence type="ECO:0000313" key="3">
    <source>
        <dbReference type="Proteomes" id="UP000273083"/>
    </source>
</evidence>
<dbReference type="Proteomes" id="UP000273083">
    <property type="component" value="Unassembled WGS sequence"/>
</dbReference>
<dbReference type="InterPro" id="IPR029044">
    <property type="entry name" value="Nucleotide-diphossugar_trans"/>
</dbReference>
<dbReference type="CDD" id="cd04196">
    <property type="entry name" value="GT_2_like_d"/>
    <property type="match status" value="1"/>
</dbReference>
<feature type="domain" description="Glycosyltransferase 2-like" evidence="1">
    <location>
        <begin position="4"/>
        <end position="166"/>
    </location>
</feature>
<dbReference type="PANTHER" id="PTHR22916:SF3">
    <property type="entry name" value="UDP-GLCNAC:BETAGAL BETA-1,3-N-ACETYLGLUCOSAMINYLTRANSFERASE-LIKE PROTEIN 1"/>
    <property type="match status" value="1"/>
</dbReference>
<reference evidence="2 3" key="1">
    <citation type="submission" date="2018-11" db="EMBL/GenBank/DDBJ databases">
        <title>Genomic Encyclopedia of Type Strains, Phase IV (KMG-IV): sequencing the most valuable type-strain genomes for metagenomic binning, comparative biology and taxonomic classification.</title>
        <authorList>
            <person name="Goeker M."/>
        </authorList>
    </citation>
    <scope>NUCLEOTIDE SEQUENCE [LARGE SCALE GENOMIC DNA]</scope>
    <source>
        <strain evidence="2 3">DSM 26537</strain>
    </source>
</reference>
<dbReference type="AlphaFoldDB" id="A0A3N1XYW0"/>
<accession>A0A3N1XYW0</accession>
<proteinExistence type="predicted"/>
<keyword evidence="2" id="KW-0808">Transferase</keyword>
<keyword evidence="3" id="KW-1185">Reference proteome</keyword>
<organism evidence="2 3">
    <name type="scientific">Mobilisporobacter senegalensis</name>
    <dbReference type="NCBI Taxonomy" id="1329262"/>
    <lineage>
        <taxon>Bacteria</taxon>
        <taxon>Bacillati</taxon>
        <taxon>Bacillota</taxon>
        <taxon>Clostridia</taxon>
        <taxon>Lachnospirales</taxon>
        <taxon>Lachnospiraceae</taxon>
        <taxon>Mobilisporobacter</taxon>
    </lineage>
</organism>
<dbReference type="RefSeq" id="WP_123607578.1">
    <property type="nucleotide sequence ID" value="NZ_RJVG01000001.1"/>
</dbReference>
<comment type="caution">
    <text evidence="2">The sequence shown here is derived from an EMBL/GenBank/DDBJ whole genome shotgun (WGS) entry which is preliminary data.</text>
</comment>
<sequence length="317" mass="37309">MRISVVMATYNGEKYIVEQIDSILNQSVKPDEIVIFDDGSQDGTWHILNLYKKKYPDIIYISQNEKTLGYGKNFWDAIHFATGEFIFLSDQDDIWYQDKIEKMSRVLVNNSGIMSLSTAYELINECGNVYQDIRNVVFKNNGALKRISWKKFMIHPKYPGMAMAIRRTLLDNIPSMLPNNISHDWFLNQYASMNGAMYLWDRILTQYRQHQANAVGSSASNRKIDEKIRRIRIVTEIKDSMEQLLEIFNQEDVSTTIKKFIDKLIYVSKIRIKNIEDERFLILILQDLRFHAYLTKRAILGDIYISFKVMKEKRKKQ</sequence>
<gene>
    <name evidence="2" type="ORF">EDD66_10194</name>
</gene>
<dbReference type="Gene3D" id="3.90.550.10">
    <property type="entry name" value="Spore Coat Polysaccharide Biosynthesis Protein SpsA, Chain A"/>
    <property type="match status" value="1"/>
</dbReference>
<dbReference type="SUPFAM" id="SSF53448">
    <property type="entry name" value="Nucleotide-diphospho-sugar transferases"/>
    <property type="match status" value="1"/>
</dbReference>
<protein>
    <submittedName>
        <fullName evidence="2">Glycosyl transferase family 2</fullName>
    </submittedName>
</protein>
<dbReference type="PANTHER" id="PTHR22916">
    <property type="entry name" value="GLYCOSYLTRANSFERASE"/>
    <property type="match status" value="1"/>
</dbReference>
<dbReference type="Pfam" id="PF00535">
    <property type="entry name" value="Glycos_transf_2"/>
    <property type="match status" value="1"/>
</dbReference>
<dbReference type="InterPro" id="IPR001173">
    <property type="entry name" value="Glyco_trans_2-like"/>
</dbReference>
<evidence type="ECO:0000259" key="1">
    <source>
        <dbReference type="Pfam" id="PF00535"/>
    </source>
</evidence>
<dbReference type="OrthoDB" id="9802649at2"/>
<evidence type="ECO:0000313" key="2">
    <source>
        <dbReference type="EMBL" id="ROR31478.1"/>
    </source>
</evidence>
<name>A0A3N1XYW0_9FIRM</name>
<dbReference type="EMBL" id="RJVG01000001">
    <property type="protein sequence ID" value="ROR31478.1"/>
    <property type="molecule type" value="Genomic_DNA"/>
</dbReference>
<dbReference type="GO" id="GO:0016758">
    <property type="term" value="F:hexosyltransferase activity"/>
    <property type="evidence" value="ECO:0007669"/>
    <property type="project" value="UniProtKB-ARBA"/>
</dbReference>